<keyword evidence="3" id="KW-1185">Reference proteome</keyword>
<dbReference type="Proteomes" id="UP001598448">
    <property type="component" value="Unassembled WGS sequence"/>
</dbReference>
<dbReference type="RefSeq" id="WP_386711880.1">
    <property type="nucleotide sequence ID" value="NZ_JBHXIJ010000052.1"/>
</dbReference>
<evidence type="ECO:0000313" key="3">
    <source>
        <dbReference type="Proteomes" id="UP001598448"/>
    </source>
</evidence>
<proteinExistence type="predicted"/>
<dbReference type="EMBL" id="JBHXIJ010000052">
    <property type="protein sequence ID" value="MFD5099371.1"/>
    <property type="molecule type" value="Genomic_DNA"/>
</dbReference>
<gene>
    <name evidence="2" type="ORF">ACFWJN_10420</name>
</gene>
<accession>A0ABW6FKS1</accession>
<feature type="compositionally biased region" description="Low complexity" evidence="1">
    <location>
        <begin position="21"/>
        <end position="35"/>
    </location>
</feature>
<protein>
    <submittedName>
        <fullName evidence="2">Uncharacterized protein</fullName>
    </submittedName>
</protein>
<comment type="caution">
    <text evidence="2">The sequence shown here is derived from an EMBL/GenBank/DDBJ whole genome shotgun (WGS) entry which is preliminary data.</text>
</comment>
<sequence>MRLTENPASLAAATMAANIRSSPCAPTSKPTTPSAPNLPVTSARAATFGR</sequence>
<evidence type="ECO:0000256" key="1">
    <source>
        <dbReference type="SAM" id="MobiDB-lite"/>
    </source>
</evidence>
<feature type="region of interest" description="Disordered" evidence="1">
    <location>
        <begin position="21"/>
        <end position="50"/>
    </location>
</feature>
<organism evidence="2 3">
    <name type="scientific">Streptomyces albidochromogenes</name>
    <dbReference type="NCBI Taxonomy" id="329524"/>
    <lineage>
        <taxon>Bacteria</taxon>
        <taxon>Bacillati</taxon>
        <taxon>Actinomycetota</taxon>
        <taxon>Actinomycetes</taxon>
        <taxon>Kitasatosporales</taxon>
        <taxon>Streptomycetaceae</taxon>
        <taxon>Streptomyces</taxon>
    </lineage>
</organism>
<evidence type="ECO:0000313" key="2">
    <source>
        <dbReference type="EMBL" id="MFD5099371.1"/>
    </source>
</evidence>
<reference evidence="2 3" key="1">
    <citation type="submission" date="2024-09" db="EMBL/GenBank/DDBJ databases">
        <title>The Natural Products Discovery Center: Release of the First 8490 Sequenced Strains for Exploring Actinobacteria Biosynthetic Diversity.</title>
        <authorList>
            <person name="Kalkreuter E."/>
            <person name="Kautsar S.A."/>
            <person name="Yang D."/>
            <person name="Bader C.D."/>
            <person name="Teijaro C.N."/>
            <person name="Fluegel L."/>
            <person name="Davis C.M."/>
            <person name="Simpson J.R."/>
            <person name="Lauterbach L."/>
            <person name="Steele A.D."/>
            <person name="Gui C."/>
            <person name="Meng S."/>
            <person name="Li G."/>
            <person name="Viehrig K."/>
            <person name="Ye F."/>
            <person name="Su P."/>
            <person name="Kiefer A.F."/>
            <person name="Nichols A."/>
            <person name="Cepeda A.J."/>
            <person name="Yan W."/>
            <person name="Fan B."/>
            <person name="Jiang Y."/>
            <person name="Adhikari A."/>
            <person name="Zheng C.-J."/>
            <person name="Schuster L."/>
            <person name="Cowan T.M."/>
            <person name="Smanski M.J."/>
            <person name="Chevrette M.G."/>
            <person name="De Carvalho L.P.S."/>
            <person name="Shen B."/>
        </authorList>
    </citation>
    <scope>NUCLEOTIDE SEQUENCE [LARGE SCALE GENOMIC DNA]</scope>
    <source>
        <strain evidence="2 3">NPDC058348</strain>
    </source>
</reference>
<name>A0ABW6FKS1_9ACTN</name>